<keyword evidence="2 9" id="KW-1003">Cell membrane</keyword>
<evidence type="ECO:0000256" key="5">
    <source>
        <dbReference type="ARBA" id="ARBA00022989"/>
    </source>
</evidence>
<dbReference type="Pfam" id="PF01040">
    <property type="entry name" value="UbiA"/>
    <property type="match status" value="1"/>
</dbReference>
<evidence type="ECO:0000313" key="10">
    <source>
        <dbReference type="EMBL" id="GAB0056682.1"/>
    </source>
</evidence>
<comment type="miscellaneous">
    <text evidence="9">Carbon 2 of the heme B porphyrin ring is defined according to the Fischer nomenclature.</text>
</comment>
<keyword evidence="4 9" id="KW-0812">Transmembrane</keyword>
<evidence type="ECO:0000256" key="3">
    <source>
        <dbReference type="ARBA" id="ARBA00022679"/>
    </source>
</evidence>
<feature type="transmembrane region" description="Helical" evidence="9">
    <location>
        <begin position="111"/>
        <end position="130"/>
    </location>
</feature>
<proteinExistence type="inferred from homology"/>
<feature type="transmembrane region" description="Helical" evidence="9">
    <location>
        <begin position="264"/>
        <end position="282"/>
    </location>
</feature>
<sequence>MFSLVKQILILFKLRIGVAMALTAGAGIVAMPGPAPSAFEITLLIVAVLLSAGAAGGLNHYHDHDIDARMERTRNRPFVTGALPHSPSWLLFFALLVVVPVGLVWHYINPVAAIHVFMGAFFYGVVYTVWLKRRTWLNIVIGGLAGSFAILSGTAILHPEPTPLAMSLAFILFLWTPPHFWSLAIALKKEYDQAGIPMLPVVAGESHAARTVFFNTVLLAIASLLPAFFGMGWVYLLGALTGSAIFLAKSWRLVHNPTSSQAMVSFRASLIQLALFLAALYIEGSLIPV</sequence>
<dbReference type="Proteomes" id="UP001628193">
    <property type="component" value="Unassembled WGS sequence"/>
</dbReference>
<feature type="transmembrane region" description="Helical" evidence="9">
    <location>
        <begin position="233"/>
        <end position="252"/>
    </location>
</feature>
<dbReference type="InterPro" id="IPR006369">
    <property type="entry name" value="Protohaem_IX_farnesylTrfase"/>
</dbReference>
<dbReference type="EC" id="2.5.1.141" evidence="9"/>
<dbReference type="NCBIfam" id="TIGR01473">
    <property type="entry name" value="cyoE_ctaB"/>
    <property type="match status" value="1"/>
</dbReference>
<dbReference type="PANTHER" id="PTHR43448:SF2">
    <property type="entry name" value="PROTOHEME IX FARNESYLTRANSFERASE, MITOCHONDRIAL"/>
    <property type="match status" value="1"/>
</dbReference>
<keyword evidence="6 9" id="KW-0350">Heme biosynthesis</keyword>
<evidence type="ECO:0000256" key="4">
    <source>
        <dbReference type="ARBA" id="ARBA00022692"/>
    </source>
</evidence>
<evidence type="ECO:0000256" key="8">
    <source>
        <dbReference type="ARBA" id="ARBA00047690"/>
    </source>
</evidence>
<name>A0ABQ0C727_9PROT</name>
<feature type="transmembrane region" description="Helical" evidence="9">
    <location>
        <begin position="164"/>
        <end position="187"/>
    </location>
</feature>
<comment type="catalytic activity">
    <reaction evidence="8 9">
        <text>heme b + (2E,6E)-farnesyl diphosphate + H2O = Fe(II)-heme o + diphosphate</text>
        <dbReference type="Rhea" id="RHEA:28070"/>
        <dbReference type="ChEBI" id="CHEBI:15377"/>
        <dbReference type="ChEBI" id="CHEBI:33019"/>
        <dbReference type="ChEBI" id="CHEBI:60344"/>
        <dbReference type="ChEBI" id="CHEBI:60530"/>
        <dbReference type="ChEBI" id="CHEBI:175763"/>
        <dbReference type="EC" id="2.5.1.141"/>
    </reaction>
</comment>
<evidence type="ECO:0000313" key="11">
    <source>
        <dbReference type="Proteomes" id="UP001628193"/>
    </source>
</evidence>
<dbReference type="EMBL" id="BAAFGK010000004">
    <property type="protein sequence ID" value="GAB0056682.1"/>
    <property type="molecule type" value="Genomic_DNA"/>
</dbReference>
<dbReference type="GO" id="GO:0008495">
    <property type="term" value="F:protoheme IX farnesyltransferase activity"/>
    <property type="evidence" value="ECO:0007669"/>
    <property type="project" value="UniProtKB-EC"/>
</dbReference>
<evidence type="ECO:0000256" key="1">
    <source>
        <dbReference type="ARBA" id="ARBA00004141"/>
    </source>
</evidence>
<dbReference type="HAMAP" id="MF_00154">
    <property type="entry name" value="CyoE_CtaB"/>
    <property type="match status" value="1"/>
</dbReference>
<comment type="similarity">
    <text evidence="9">Belongs to the UbiA prenyltransferase family. Protoheme IX farnesyltransferase subfamily.</text>
</comment>
<organism evidence="10 11">
    <name type="scientific">Candidatus Magnetaquiglobus chichijimensis</name>
    <dbReference type="NCBI Taxonomy" id="3141448"/>
    <lineage>
        <taxon>Bacteria</taxon>
        <taxon>Pseudomonadati</taxon>
        <taxon>Pseudomonadota</taxon>
        <taxon>Magnetococcia</taxon>
        <taxon>Magnetococcales</taxon>
        <taxon>Candidatus Magnetaquicoccaceae</taxon>
        <taxon>Candidatus Magnetaquiglobus</taxon>
    </lineage>
</organism>
<dbReference type="InterPro" id="IPR000537">
    <property type="entry name" value="UbiA_prenyltransferase"/>
</dbReference>
<evidence type="ECO:0000256" key="9">
    <source>
        <dbReference type="HAMAP-Rule" id="MF_00154"/>
    </source>
</evidence>
<evidence type="ECO:0000256" key="7">
    <source>
        <dbReference type="ARBA" id="ARBA00023136"/>
    </source>
</evidence>
<dbReference type="InterPro" id="IPR044878">
    <property type="entry name" value="UbiA_sf"/>
</dbReference>
<comment type="pathway">
    <text evidence="9">Porphyrin-containing compound metabolism; heme O biosynthesis; heme O from protoheme: step 1/1.</text>
</comment>
<evidence type="ECO:0000256" key="2">
    <source>
        <dbReference type="ARBA" id="ARBA00022475"/>
    </source>
</evidence>
<dbReference type="PROSITE" id="PS00943">
    <property type="entry name" value="UBIA"/>
    <property type="match status" value="1"/>
</dbReference>
<keyword evidence="7 9" id="KW-0472">Membrane</keyword>
<evidence type="ECO:0000256" key="6">
    <source>
        <dbReference type="ARBA" id="ARBA00023133"/>
    </source>
</evidence>
<reference evidence="10 11" key="1">
    <citation type="submission" date="2024-09" db="EMBL/GenBank/DDBJ databases">
        <title>Draft genome sequence of Candidatus Magnetaquicoccaceae bacterium FCR-1.</title>
        <authorList>
            <person name="Shimoshige H."/>
            <person name="Shimamura S."/>
            <person name="Taoka A."/>
            <person name="Kobayashi H."/>
            <person name="Maekawa T."/>
        </authorList>
    </citation>
    <scope>NUCLEOTIDE SEQUENCE [LARGE SCALE GENOMIC DNA]</scope>
    <source>
        <strain evidence="10 11">FCR-1</strain>
    </source>
</reference>
<feature type="transmembrane region" description="Helical" evidence="9">
    <location>
        <begin position="137"/>
        <end position="158"/>
    </location>
</feature>
<keyword evidence="3 9" id="KW-0808">Transferase</keyword>
<keyword evidence="11" id="KW-1185">Reference proteome</keyword>
<gene>
    <name evidence="10" type="primary">ctaB_2</name>
    <name evidence="9" type="synonym">ctaB</name>
    <name evidence="10" type="ORF">SIID45300_00990</name>
</gene>
<dbReference type="CDD" id="cd13957">
    <property type="entry name" value="PT_UbiA_Cox10"/>
    <property type="match status" value="1"/>
</dbReference>
<comment type="function">
    <text evidence="9">Converts heme B (protoheme IX) to heme O by substitution of the vinyl group on carbon 2 of heme B porphyrin ring with a hydroxyethyl farnesyl side group.</text>
</comment>
<dbReference type="Gene3D" id="1.10.357.140">
    <property type="entry name" value="UbiA prenyltransferase"/>
    <property type="match status" value="1"/>
</dbReference>
<keyword evidence="5 9" id="KW-1133">Transmembrane helix</keyword>
<comment type="subcellular location">
    <subcellularLocation>
        <location evidence="9">Cell membrane</location>
        <topology evidence="9">Multi-pass membrane protein</topology>
    </subcellularLocation>
    <subcellularLocation>
        <location evidence="1">Membrane</location>
        <topology evidence="1">Multi-pass membrane protein</topology>
    </subcellularLocation>
</comment>
<feature type="transmembrane region" description="Helical" evidence="9">
    <location>
        <begin position="12"/>
        <end position="35"/>
    </location>
</feature>
<feature type="transmembrane region" description="Helical" evidence="9">
    <location>
        <begin position="82"/>
        <end position="105"/>
    </location>
</feature>
<dbReference type="PANTHER" id="PTHR43448">
    <property type="entry name" value="PROTOHEME IX FARNESYLTRANSFERASE, MITOCHONDRIAL"/>
    <property type="match status" value="1"/>
</dbReference>
<feature type="transmembrane region" description="Helical" evidence="9">
    <location>
        <begin position="41"/>
        <end position="61"/>
    </location>
</feature>
<accession>A0ABQ0C727</accession>
<dbReference type="InterPro" id="IPR030470">
    <property type="entry name" value="UbiA_prenylTrfase_CS"/>
</dbReference>
<protein>
    <recommendedName>
        <fullName evidence="9">Protoheme IX farnesyltransferase</fullName>
        <ecNumber evidence="9">2.5.1.141</ecNumber>
    </recommendedName>
    <alternativeName>
        <fullName evidence="9">Heme B farnesyltransferase</fullName>
    </alternativeName>
    <alternativeName>
        <fullName evidence="9">Heme O synthase</fullName>
    </alternativeName>
</protein>
<comment type="caution">
    <text evidence="10">The sequence shown here is derived from an EMBL/GenBank/DDBJ whole genome shotgun (WGS) entry which is preliminary data.</text>
</comment>